<keyword evidence="3 7" id="KW-1133">Transmembrane helix</keyword>
<feature type="transmembrane region" description="Helical" evidence="7">
    <location>
        <begin position="258"/>
        <end position="280"/>
    </location>
</feature>
<feature type="transmembrane region" description="Helical" evidence="7">
    <location>
        <begin position="101"/>
        <end position="125"/>
    </location>
</feature>
<feature type="transmembrane region" description="Helical" evidence="7">
    <location>
        <begin position="220"/>
        <end position="238"/>
    </location>
</feature>
<feature type="transmembrane region" description="Helical" evidence="7">
    <location>
        <begin position="189"/>
        <end position="208"/>
    </location>
</feature>
<evidence type="ECO:0000256" key="6">
    <source>
        <dbReference type="SAM" id="MobiDB-lite"/>
    </source>
</evidence>
<comment type="caution">
    <text evidence="9">The sequence shown here is derived from an EMBL/GenBank/DDBJ whole genome shotgun (WGS) entry which is preliminary data.</text>
</comment>
<dbReference type="PANTHER" id="PTHR33048">
    <property type="entry name" value="PTH11-LIKE INTEGRAL MEMBRANE PROTEIN (AFU_ORTHOLOGUE AFUA_5G11245)"/>
    <property type="match status" value="1"/>
</dbReference>
<feature type="compositionally biased region" description="Basic residues" evidence="6">
    <location>
        <begin position="1"/>
        <end position="10"/>
    </location>
</feature>
<reference evidence="9" key="2">
    <citation type="submission" date="2023-05" db="EMBL/GenBank/DDBJ databases">
        <authorList>
            <consortium name="Lawrence Berkeley National Laboratory"/>
            <person name="Steindorff A."/>
            <person name="Hensen N."/>
            <person name="Bonometti L."/>
            <person name="Westerberg I."/>
            <person name="Brannstrom I.O."/>
            <person name="Guillou S."/>
            <person name="Cros-Aarteil S."/>
            <person name="Calhoun S."/>
            <person name="Haridas S."/>
            <person name="Kuo A."/>
            <person name="Mondo S."/>
            <person name="Pangilinan J."/>
            <person name="Riley R."/>
            <person name="Labutti K."/>
            <person name="Andreopoulos B."/>
            <person name="Lipzen A."/>
            <person name="Chen C."/>
            <person name="Yanf M."/>
            <person name="Daum C."/>
            <person name="Ng V."/>
            <person name="Clum A."/>
            <person name="Ohm R."/>
            <person name="Martin F."/>
            <person name="Silar P."/>
            <person name="Natvig D."/>
            <person name="Lalanne C."/>
            <person name="Gautier V."/>
            <person name="Ament-Velasquez S.L."/>
            <person name="Kruys A."/>
            <person name="Hutchinson M.I."/>
            <person name="Powell A.J."/>
            <person name="Barry K."/>
            <person name="Miller A.N."/>
            <person name="Grigoriev I.V."/>
            <person name="Debuchy R."/>
            <person name="Gladieux P."/>
            <person name="Thoren M.H."/>
            <person name="Johannesson H."/>
        </authorList>
    </citation>
    <scope>NUCLEOTIDE SEQUENCE</scope>
    <source>
        <strain evidence="9">CBS 103.79</strain>
    </source>
</reference>
<feature type="transmembrane region" description="Helical" evidence="7">
    <location>
        <begin position="31"/>
        <end position="49"/>
    </location>
</feature>
<comment type="similarity">
    <text evidence="5">Belongs to the SAT4 family.</text>
</comment>
<dbReference type="Proteomes" id="UP001303889">
    <property type="component" value="Unassembled WGS sequence"/>
</dbReference>
<evidence type="ECO:0000256" key="1">
    <source>
        <dbReference type="ARBA" id="ARBA00004141"/>
    </source>
</evidence>
<evidence type="ECO:0000256" key="3">
    <source>
        <dbReference type="ARBA" id="ARBA00022989"/>
    </source>
</evidence>
<feature type="region of interest" description="Disordered" evidence="6">
    <location>
        <begin position="303"/>
        <end position="323"/>
    </location>
</feature>
<evidence type="ECO:0000259" key="8">
    <source>
        <dbReference type="Pfam" id="PF20684"/>
    </source>
</evidence>
<gene>
    <name evidence="9" type="ORF">C8A05DRAFT_42468</name>
</gene>
<reference evidence="9" key="1">
    <citation type="journal article" date="2023" name="Mol. Phylogenet. Evol.">
        <title>Genome-scale phylogeny and comparative genomics of the fungal order Sordariales.</title>
        <authorList>
            <person name="Hensen N."/>
            <person name="Bonometti L."/>
            <person name="Westerberg I."/>
            <person name="Brannstrom I.O."/>
            <person name="Guillou S."/>
            <person name="Cros-Aarteil S."/>
            <person name="Calhoun S."/>
            <person name="Haridas S."/>
            <person name="Kuo A."/>
            <person name="Mondo S."/>
            <person name="Pangilinan J."/>
            <person name="Riley R."/>
            <person name="LaButti K."/>
            <person name="Andreopoulos B."/>
            <person name="Lipzen A."/>
            <person name="Chen C."/>
            <person name="Yan M."/>
            <person name="Daum C."/>
            <person name="Ng V."/>
            <person name="Clum A."/>
            <person name="Steindorff A."/>
            <person name="Ohm R.A."/>
            <person name="Martin F."/>
            <person name="Silar P."/>
            <person name="Natvig D.O."/>
            <person name="Lalanne C."/>
            <person name="Gautier V."/>
            <person name="Ament-Velasquez S.L."/>
            <person name="Kruys A."/>
            <person name="Hutchinson M.I."/>
            <person name="Powell A.J."/>
            <person name="Barry K."/>
            <person name="Miller A.N."/>
            <person name="Grigoriev I.V."/>
            <person name="Debuchy R."/>
            <person name="Gladieux P."/>
            <person name="Hiltunen Thoren M."/>
            <person name="Johannesson H."/>
        </authorList>
    </citation>
    <scope>NUCLEOTIDE SEQUENCE</scope>
    <source>
        <strain evidence="9">CBS 103.79</strain>
    </source>
</reference>
<feature type="transmembrane region" description="Helical" evidence="7">
    <location>
        <begin position="61"/>
        <end position="81"/>
    </location>
</feature>
<dbReference type="InterPro" id="IPR049326">
    <property type="entry name" value="Rhodopsin_dom_fungi"/>
</dbReference>
<keyword evidence="10" id="KW-1185">Reference proteome</keyword>
<accession>A0AAN6MR45</accession>
<comment type="subcellular location">
    <subcellularLocation>
        <location evidence="1">Membrane</location>
        <topology evidence="1">Multi-pass membrane protein</topology>
    </subcellularLocation>
</comment>
<evidence type="ECO:0000256" key="5">
    <source>
        <dbReference type="ARBA" id="ARBA00038359"/>
    </source>
</evidence>
<proteinExistence type="inferred from homology"/>
<dbReference type="PANTHER" id="PTHR33048:SF42">
    <property type="entry name" value="INTEGRAL MEMBRANE PROTEIN"/>
    <property type="match status" value="1"/>
</dbReference>
<evidence type="ECO:0000313" key="9">
    <source>
        <dbReference type="EMBL" id="KAK3904482.1"/>
    </source>
</evidence>
<keyword evidence="2 7" id="KW-0812">Transmembrane</keyword>
<evidence type="ECO:0000256" key="4">
    <source>
        <dbReference type="ARBA" id="ARBA00023136"/>
    </source>
</evidence>
<dbReference type="AlphaFoldDB" id="A0AAN6MR45"/>
<name>A0AAN6MR45_9PEZI</name>
<evidence type="ECO:0000313" key="10">
    <source>
        <dbReference type="Proteomes" id="UP001303889"/>
    </source>
</evidence>
<feature type="domain" description="Rhodopsin" evidence="8">
    <location>
        <begin position="45"/>
        <end position="282"/>
    </location>
</feature>
<dbReference type="InterPro" id="IPR052337">
    <property type="entry name" value="SAT4-like"/>
</dbReference>
<evidence type="ECO:0000256" key="7">
    <source>
        <dbReference type="SAM" id="Phobius"/>
    </source>
</evidence>
<sequence length="339" mass="37759">MDGPHGKTRHPGRDDAGQLEDENLGPYLNRVIWSLAGLTTLFVALRIYSKVLRRRQLWWDDHVLVASWVALVFSIAMQSVAVSYGLGRHYALLTSEENSGVAMYSIIAGFGSILTTCWSKTSFALSLLRITTGKLRFTIWAIIISVNIVLGTNGLLQWIQCWPIQKRWHYDTLEGTCFPSQIIQNYNTFFAAFSGLMDIVLALLPWKIIWTVAINKREKLGALILMSAGVIAGVMAFLKIKTVYVIGNDNATTVDLFIFGTAEPATAIMAASIPVLRMLIRRDGHAKPAQFIVLGENGLKSTQLPPRLTGHGGDDADSWSKVSHLEQARLRNRDEEWTD</sequence>
<dbReference type="Pfam" id="PF20684">
    <property type="entry name" value="Fung_rhodopsin"/>
    <property type="match status" value="1"/>
</dbReference>
<evidence type="ECO:0000256" key="2">
    <source>
        <dbReference type="ARBA" id="ARBA00022692"/>
    </source>
</evidence>
<protein>
    <recommendedName>
        <fullName evidence="8">Rhodopsin domain-containing protein</fullName>
    </recommendedName>
</protein>
<keyword evidence="4 7" id="KW-0472">Membrane</keyword>
<dbReference type="EMBL" id="MU855396">
    <property type="protein sequence ID" value="KAK3904482.1"/>
    <property type="molecule type" value="Genomic_DNA"/>
</dbReference>
<dbReference type="GO" id="GO:0016020">
    <property type="term" value="C:membrane"/>
    <property type="evidence" value="ECO:0007669"/>
    <property type="project" value="UniProtKB-SubCell"/>
</dbReference>
<organism evidence="9 10">
    <name type="scientific">Staphylotrichum tortipilum</name>
    <dbReference type="NCBI Taxonomy" id="2831512"/>
    <lineage>
        <taxon>Eukaryota</taxon>
        <taxon>Fungi</taxon>
        <taxon>Dikarya</taxon>
        <taxon>Ascomycota</taxon>
        <taxon>Pezizomycotina</taxon>
        <taxon>Sordariomycetes</taxon>
        <taxon>Sordariomycetidae</taxon>
        <taxon>Sordariales</taxon>
        <taxon>Chaetomiaceae</taxon>
        <taxon>Staphylotrichum</taxon>
    </lineage>
</organism>
<feature type="region of interest" description="Disordered" evidence="6">
    <location>
        <begin position="1"/>
        <end position="20"/>
    </location>
</feature>
<feature type="transmembrane region" description="Helical" evidence="7">
    <location>
        <begin position="137"/>
        <end position="159"/>
    </location>
</feature>